<dbReference type="Proteomes" id="UP000838412">
    <property type="component" value="Unassembled WGS sequence"/>
</dbReference>
<comment type="caution">
    <text evidence="2">The sequence shown here is derived from an EMBL/GenBank/DDBJ whole genome shotgun (WGS) entry which is preliminary data.</text>
</comment>
<protein>
    <submittedName>
        <fullName evidence="2">Hypp9359 protein</fullName>
    </submittedName>
</protein>
<name>A0A8S4MMV4_BRALA</name>
<organism evidence="2 3">
    <name type="scientific">Branchiostoma lanceolatum</name>
    <name type="common">Common lancelet</name>
    <name type="synonym">Amphioxus lanceolatum</name>
    <dbReference type="NCBI Taxonomy" id="7740"/>
    <lineage>
        <taxon>Eukaryota</taxon>
        <taxon>Metazoa</taxon>
        <taxon>Chordata</taxon>
        <taxon>Cephalochordata</taxon>
        <taxon>Leptocardii</taxon>
        <taxon>Amphioxiformes</taxon>
        <taxon>Branchiostomatidae</taxon>
        <taxon>Branchiostoma</taxon>
    </lineage>
</organism>
<sequence length="152" mass="17931">MGIRVFATNRHFNKLRDCTVLYMDGIFKSCPDPTRMRRHPALRDFTRYMELNYVNPGVTFPIRMWNVFERGQRHSVQQSRFHQRWNNIGRRHPALWHFIRKMKDGQRLVEMKLASARRGDPRPPQKKEVARAAGADQQAATGIQRRATGGDW</sequence>
<gene>
    <name evidence="2" type="primary">Hypp9359</name>
    <name evidence="2" type="ORF">BLAG_LOCUS25750</name>
</gene>
<keyword evidence="3" id="KW-1185">Reference proteome</keyword>
<feature type="compositionally biased region" description="Low complexity" evidence="1">
    <location>
        <begin position="131"/>
        <end position="140"/>
    </location>
</feature>
<dbReference type="EMBL" id="CAKMNS010000036">
    <property type="protein sequence ID" value="CAH1275486.1"/>
    <property type="molecule type" value="Genomic_DNA"/>
</dbReference>
<accession>A0A8S4MMV4</accession>
<evidence type="ECO:0000256" key="1">
    <source>
        <dbReference type="SAM" id="MobiDB-lite"/>
    </source>
</evidence>
<feature type="region of interest" description="Disordered" evidence="1">
    <location>
        <begin position="115"/>
        <end position="152"/>
    </location>
</feature>
<evidence type="ECO:0000313" key="3">
    <source>
        <dbReference type="Proteomes" id="UP000838412"/>
    </source>
</evidence>
<evidence type="ECO:0000313" key="2">
    <source>
        <dbReference type="EMBL" id="CAH1275486.1"/>
    </source>
</evidence>
<feature type="compositionally biased region" description="Basic and acidic residues" evidence="1">
    <location>
        <begin position="117"/>
        <end position="130"/>
    </location>
</feature>
<dbReference type="AlphaFoldDB" id="A0A8S4MMV4"/>
<proteinExistence type="predicted"/>
<reference evidence="2" key="1">
    <citation type="submission" date="2022-01" db="EMBL/GenBank/DDBJ databases">
        <authorList>
            <person name="Braso-Vives M."/>
        </authorList>
    </citation>
    <scope>NUCLEOTIDE SEQUENCE</scope>
</reference>